<evidence type="ECO:0000313" key="2">
    <source>
        <dbReference type="Proteomes" id="UP000035352"/>
    </source>
</evidence>
<name>A0A0G3BHH3_9BURK</name>
<protein>
    <recommendedName>
        <fullName evidence="3">DUF3540 domain-containing protein</fullName>
    </recommendedName>
</protein>
<dbReference type="InterPro" id="IPR021927">
    <property type="entry name" value="DUF3540"/>
</dbReference>
<reference evidence="1 2" key="1">
    <citation type="submission" date="2015-05" db="EMBL/GenBank/DDBJ databases">
        <authorList>
            <person name="Tang B."/>
            <person name="Yu Y."/>
        </authorList>
    </citation>
    <scope>NUCLEOTIDE SEQUENCE [LARGE SCALE GENOMIC DNA]</scope>
    <source>
        <strain evidence="1 2">DSM 7029</strain>
    </source>
</reference>
<evidence type="ECO:0008006" key="3">
    <source>
        <dbReference type="Google" id="ProtNLM"/>
    </source>
</evidence>
<keyword evidence="2" id="KW-1185">Reference proteome</keyword>
<dbReference type="AlphaFoldDB" id="A0A0G3BHH3"/>
<sequence>MLMQADDELFVQGVIHEIGEVERTLDATVTVSTPYGLRRARLAASCLVRPGPGDTVLVAGRGDACFVLSVLERHAEGPLELHLDRDTRLDVQGQLSVQTTGATRFGSATEVAIDAPSVELRGDKVALTGAQVSIAAQSLTWMADTLEATARWCRQVADVWSLRARHHQREVEEMELVRVGHLDLQAQQVMNLRARHTVLRSDELTKVDGKQVQVG</sequence>
<accession>A0A0G3BHH3</accession>
<dbReference type="STRING" id="413882.AAW51_2193"/>
<dbReference type="RefSeq" id="WP_169788007.1">
    <property type="nucleotide sequence ID" value="NZ_CP011371.1"/>
</dbReference>
<dbReference type="EMBL" id="CP011371">
    <property type="protein sequence ID" value="AKJ28884.1"/>
    <property type="molecule type" value="Genomic_DNA"/>
</dbReference>
<dbReference type="Pfam" id="PF12059">
    <property type="entry name" value="DUF3540"/>
    <property type="match status" value="1"/>
</dbReference>
<dbReference type="KEGG" id="pbh:AAW51_2193"/>
<evidence type="ECO:0000313" key="1">
    <source>
        <dbReference type="EMBL" id="AKJ28884.1"/>
    </source>
</evidence>
<dbReference type="Proteomes" id="UP000035352">
    <property type="component" value="Chromosome"/>
</dbReference>
<proteinExistence type="predicted"/>
<organism evidence="1 2">
    <name type="scientific">Caldimonas brevitalea</name>
    <dbReference type="NCBI Taxonomy" id="413882"/>
    <lineage>
        <taxon>Bacteria</taxon>
        <taxon>Pseudomonadati</taxon>
        <taxon>Pseudomonadota</taxon>
        <taxon>Betaproteobacteria</taxon>
        <taxon>Burkholderiales</taxon>
        <taxon>Sphaerotilaceae</taxon>
        <taxon>Caldimonas</taxon>
    </lineage>
</organism>
<gene>
    <name evidence="1" type="ORF">AAW51_2193</name>
</gene>